<reference evidence="1" key="1">
    <citation type="submission" date="2021-01" db="EMBL/GenBank/DDBJ databases">
        <authorList>
            <consortium name="Genoscope - CEA"/>
            <person name="William W."/>
        </authorList>
    </citation>
    <scope>NUCLEOTIDE SEQUENCE</scope>
</reference>
<accession>A0A8S1X7Z4</accession>
<dbReference type="Proteomes" id="UP000689195">
    <property type="component" value="Unassembled WGS sequence"/>
</dbReference>
<dbReference type="OrthoDB" id="284923at2759"/>
<sequence length="360" mass="42409">MNPYCTMHKEDIINFCVDSNCQTRCLCKQCKHEHETVPISYLIDNIFVKETINVVNLFKVIIQKLVHSIETDLTTQLQEIQYEKPPNEITQLSAFLKKKYQIFEILKDSIQSKLQRVIEAIKQPVTVSSSKPQFPSSLNSLPFMDKQDAHKQSPYTLKKLKSEEHIGMTHTEKIEENLMLDKLEIQRLKTFNEENWPWRLEQGAQFVTIFTALRNFKLLGFKQPILFCSNVINHQRKPVNFNVGLYHKKNLQKKAIYIESRTIKHNHEKVIDRCYDIVFKIPQKIQMGKEYSLVIWSNSGFYSHYYSLPAPSNDFIEFQQQDYNDHPKIKRSELVHKVISTFRAGLIPALYIDPRQENDQ</sequence>
<protein>
    <submittedName>
        <fullName evidence="1">Uncharacterized protein</fullName>
    </submittedName>
</protein>
<proteinExistence type="predicted"/>
<evidence type="ECO:0000313" key="1">
    <source>
        <dbReference type="EMBL" id="CAD8195266.1"/>
    </source>
</evidence>
<dbReference type="EMBL" id="CAJJDO010000109">
    <property type="protein sequence ID" value="CAD8195266.1"/>
    <property type="molecule type" value="Genomic_DNA"/>
</dbReference>
<comment type="caution">
    <text evidence="1">The sequence shown here is derived from an EMBL/GenBank/DDBJ whole genome shotgun (WGS) entry which is preliminary data.</text>
</comment>
<name>A0A8S1X7Z4_9CILI</name>
<dbReference type="AlphaFoldDB" id="A0A8S1X7Z4"/>
<evidence type="ECO:0000313" key="2">
    <source>
        <dbReference type="Proteomes" id="UP000689195"/>
    </source>
</evidence>
<keyword evidence="2" id="KW-1185">Reference proteome</keyword>
<organism evidence="1 2">
    <name type="scientific">Paramecium pentaurelia</name>
    <dbReference type="NCBI Taxonomy" id="43138"/>
    <lineage>
        <taxon>Eukaryota</taxon>
        <taxon>Sar</taxon>
        <taxon>Alveolata</taxon>
        <taxon>Ciliophora</taxon>
        <taxon>Intramacronucleata</taxon>
        <taxon>Oligohymenophorea</taxon>
        <taxon>Peniculida</taxon>
        <taxon>Parameciidae</taxon>
        <taxon>Paramecium</taxon>
    </lineage>
</organism>
<gene>
    <name evidence="1" type="ORF">PPENT_87.1.T1090024</name>
</gene>